<evidence type="ECO:0000256" key="7">
    <source>
        <dbReference type="ARBA" id="ARBA00022824"/>
    </source>
</evidence>
<dbReference type="NCBIfam" id="TIGR01425">
    <property type="entry name" value="SRP54_euk"/>
    <property type="match status" value="1"/>
</dbReference>
<dbReference type="EMBL" id="LODT01000025">
    <property type="protein sequence ID" value="KYQ93663.1"/>
    <property type="molecule type" value="Genomic_DNA"/>
</dbReference>
<keyword evidence="4 13" id="KW-0963">Cytoplasm</keyword>
<dbReference type="CDD" id="cd17875">
    <property type="entry name" value="SRP54_G"/>
    <property type="match status" value="1"/>
</dbReference>
<evidence type="ECO:0000313" key="16">
    <source>
        <dbReference type="Proteomes" id="UP000076078"/>
    </source>
</evidence>
<evidence type="ECO:0000256" key="4">
    <source>
        <dbReference type="ARBA" id="ARBA00022490"/>
    </source>
</evidence>
<dbReference type="FunFam" id="3.40.50.300:FF:000022">
    <property type="entry name" value="Signal recognition particle 54 kDa subunit"/>
    <property type="match status" value="1"/>
</dbReference>
<evidence type="ECO:0000256" key="5">
    <source>
        <dbReference type="ARBA" id="ARBA00022741"/>
    </source>
</evidence>
<accession>A0A151ZI72</accession>
<evidence type="ECO:0000256" key="3">
    <source>
        <dbReference type="ARBA" id="ARBA00005450"/>
    </source>
</evidence>
<dbReference type="Pfam" id="PF02881">
    <property type="entry name" value="SRP54_N"/>
    <property type="match status" value="1"/>
</dbReference>
<dbReference type="InterPro" id="IPR004125">
    <property type="entry name" value="Signal_recog_particle_SRP54_M"/>
</dbReference>
<keyword evidence="8 13" id="KW-0694">RNA-binding</keyword>
<comment type="catalytic activity">
    <reaction evidence="12">
        <text>GTP + H2O = GDP + phosphate + H(+)</text>
        <dbReference type="Rhea" id="RHEA:19669"/>
        <dbReference type="ChEBI" id="CHEBI:15377"/>
        <dbReference type="ChEBI" id="CHEBI:15378"/>
        <dbReference type="ChEBI" id="CHEBI:37565"/>
        <dbReference type="ChEBI" id="CHEBI:43474"/>
        <dbReference type="ChEBI" id="CHEBI:58189"/>
        <dbReference type="EC" id="3.6.5.4"/>
    </reaction>
    <physiologicalReaction direction="left-to-right" evidence="12">
        <dbReference type="Rhea" id="RHEA:19670"/>
    </physiologicalReaction>
</comment>
<proteinExistence type="inferred from homology"/>
<organism evidence="15 16">
    <name type="scientific">Tieghemostelium lacteum</name>
    <name type="common">Slime mold</name>
    <name type="synonym">Dictyostelium lacteum</name>
    <dbReference type="NCBI Taxonomy" id="361077"/>
    <lineage>
        <taxon>Eukaryota</taxon>
        <taxon>Amoebozoa</taxon>
        <taxon>Evosea</taxon>
        <taxon>Eumycetozoa</taxon>
        <taxon>Dictyostelia</taxon>
        <taxon>Dictyosteliales</taxon>
        <taxon>Raperosteliaceae</taxon>
        <taxon>Tieghemostelium</taxon>
    </lineage>
</organism>
<dbReference type="SMART" id="SM00382">
    <property type="entry name" value="AAA"/>
    <property type="match status" value="1"/>
</dbReference>
<keyword evidence="6" id="KW-0378">Hydrolase</keyword>
<reference evidence="15 16" key="1">
    <citation type="submission" date="2015-12" db="EMBL/GenBank/DDBJ databases">
        <title>Dictyostelia acquired genes for synthesis and detection of signals that induce cell-type specialization by lateral gene transfer from prokaryotes.</title>
        <authorList>
            <person name="Gloeckner G."/>
            <person name="Schaap P."/>
        </authorList>
    </citation>
    <scope>NUCLEOTIDE SEQUENCE [LARGE SCALE GENOMIC DNA]</scope>
    <source>
        <strain evidence="15 16">TK</strain>
    </source>
</reference>
<dbReference type="SMART" id="SM00962">
    <property type="entry name" value="SRP54"/>
    <property type="match status" value="1"/>
</dbReference>
<evidence type="ECO:0000256" key="2">
    <source>
        <dbReference type="ARBA" id="ARBA00004496"/>
    </source>
</evidence>
<keyword evidence="10 13" id="KW-0733">Signal recognition particle</keyword>
<dbReference type="OMA" id="GMTGQDA"/>
<dbReference type="AlphaFoldDB" id="A0A151ZI72"/>
<comment type="domain">
    <text evidence="13">The M domain binds the 7SL RNA in presence of SRP19 and binds the signal sequence of presecretory proteins.</text>
</comment>
<dbReference type="GO" id="GO:0030942">
    <property type="term" value="F:endoplasmic reticulum signal peptide binding"/>
    <property type="evidence" value="ECO:0007669"/>
    <property type="project" value="TreeGrafter"/>
</dbReference>
<comment type="domain">
    <text evidence="13">The NG domain, also named G domain, is a special guanosine triphosphatase (GTPase) domain, which binds GTP and forms a guanosine 5'-triphosphate (GTP)-dependent complex with a homologous NG domain in the SRP receptor subunit SRPRA. The two NG domains undergo cooperative rearrangements upon their assembly, which culminate in the reciprocal activation of the GTPase activity of one another. SRP receptor compaction upon binding with cargo-loaded SRP and GTPase rearrangement drive SRP-mediated cotranslational protein translocation into the ER.</text>
</comment>
<dbReference type="OrthoDB" id="10250817at2759"/>
<evidence type="ECO:0000256" key="11">
    <source>
        <dbReference type="ARBA" id="ARBA00023274"/>
    </source>
</evidence>
<dbReference type="HAMAP" id="MF_00306">
    <property type="entry name" value="SRP54"/>
    <property type="match status" value="1"/>
</dbReference>
<dbReference type="Pfam" id="PF02978">
    <property type="entry name" value="SRP_SPB"/>
    <property type="match status" value="1"/>
</dbReference>
<keyword evidence="16" id="KW-1185">Reference proteome</keyword>
<dbReference type="FunCoup" id="A0A151ZI72">
    <property type="interactions" value="672"/>
</dbReference>
<evidence type="ECO:0000256" key="1">
    <source>
        <dbReference type="ARBA" id="ARBA00004240"/>
    </source>
</evidence>
<keyword evidence="7" id="KW-0256">Endoplasmic reticulum</keyword>
<dbReference type="PROSITE" id="PS00300">
    <property type="entry name" value="SRP54"/>
    <property type="match status" value="1"/>
</dbReference>
<keyword evidence="5 13" id="KW-0547">Nucleotide-binding</keyword>
<evidence type="ECO:0000256" key="8">
    <source>
        <dbReference type="ARBA" id="ARBA00022884"/>
    </source>
</evidence>
<evidence type="ECO:0000256" key="13">
    <source>
        <dbReference type="RuleBase" id="RU364034"/>
    </source>
</evidence>
<dbReference type="GO" id="GO:0008312">
    <property type="term" value="F:7S RNA binding"/>
    <property type="evidence" value="ECO:0007669"/>
    <property type="project" value="UniProtKB-UniRule"/>
</dbReference>
<comment type="caution">
    <text evidence="15">The sequence shown here is derived from an EMBL/GenBank/DDBJ whole genome shotgun (WGS) entry which is preliminary data.</text>
</comment>
<keyword evidence="9 13" id="KW-0342">GTP-binding</keyword>
<name>A0A151ZI72_TIELA</name>
<dbReference type="InterPro" id="IPR036891">
    <property type="entry name" value="Signal_recog_part_SRP54_M_sf"/>
</dbReference>
<comment type="function">
    <text evidence="13">Component of the signal recognition particle (SRP) complex, a ribonucleoprotein complex that mediates the cotranslational targeting of secretory and membrane proteins to the endoplasmic reticulum (ER).</text>
</comment>
<dbReference type="Gene3D" id="1.20.120.140">
    <property type="entry name" value="Signal recognition particle SRP54, nucleotide-binding domain"/>
    <property type="match status" value="1"/>
</dbReference>
<evidence type="ECO:0000256" key="9">
    <source>
        <dbReference type="ARBA" id="ARBA00023134"/>
    </source>
</evidence>
<dbReference type="SUPFAM" id="SSF47446">
    <property type="entry name" value="Signal peptide-binding domain"/>
    <property type="match status" value="1"/>
</dbReference>
<dbReference type="InterPro" id="IPR027417">
    <property type="entry name" value="P-loop_NTPase"/>
</dbReference>
<dbReference type="GO" id="GO:0005783">
    <property type="term" value="C:endoplasmic reticulum"/>
    <property type="evidence" value="ECO:0007669"/>
    <property type="project" value="UniProtKB-SubCell"/>
</dbReference>
<evidence type="ECO:0000256" key="10">
    <source>
        <dbReference type="ARBA" id="ARBA00023135"/>
    </source>
</evidence>
<keyword evidence="11 13" id="KW-0687">Ribonucleoprotein</keyword>
<dbReference type="Gene3D" id="1.10.260.30">
    <property type="entry name" value="Signal recognition particle, SRP54 subunit, M-domain"/>
    <property type="match status" value="1"/>
</dbReference>
<protein>
    <recommendedName>
        <fullName evidence="13">Signal recognition particle 54 kDa protein</fullName>
    </recommendedName>
</protein>
<dbReference type="SMART" id="SM00963">
    <property type="entry name" value="SRP54_N"/>
    <property type="match status" value="1"/>
</dbReference>
<dbReference type="InterPro" id="IPR042101">
    <property type="entry name" value="SRP54_N_sf"/>
</dbReference>
<dbReference type="InterPro" id="IPR022941">
    <property type="entry name" value="SRP54"/>
</dbReference>
<dbReference type="SUPFAM" id="SSF52540">
    <property type="entry name" value="P-loop containing nucleoside triphosphate hydrolases"/>
    <property type="match status" value="1"/>
</dbReference>
<comment type="similarity">
    <text evidence="3 13">Belongs to the GTP-binding SRP family. SRP54 subfamily.</text>
</comment>
<dbReference type="STRING" id="361077.A0A151ZI72"/>
<dbReference type="Gene3D" id="3.40.50.300">
    <property type="entry name" value="P-loop containing nucleotide triphosphate hydrolases"/>
    <property type="match status" value="1"/>
</dbReference>
<dbReference type="InterPro" id="IPR013822">
    <property type="entry name" value="Signal_recog_particl_SRP54_hlx"/>
</dbReference>
<sequence>MVLSELGNKISSALAVMNNTTIVNEETINQLLKEIGNALSLADVQMSLIIQMRKNIMAKIKLDQLAAGLNKRKLIKRVVYEELIKLVDPGVPAWKPTKGKPNVIMFVGLQGAGKTTSVTKLAYFYKRKGWSTALICADTFRAGAFIQLQQNATKAKIPFYGSEDEKDPVAVAKKGVDIFKKEGAEIIIVDTSGRHKQDAELFAEMKQVEQAVKPDNVIFVMDSSIGQAAYDQATAFKSSVGVGSVIITKMDGHSKGGGALSAVAATKCPIIFIGTGEHIPDLDLFNAEGFISKLLGMGDMPAMMQMIKDVVPEDPKAIDDIVNGKFTLRNMKQHFQQILKLGPIDKFVQNLPGLSNLPQLSGNEGNLKLKAYINIMDSLSDKELDGKKPITRPRMLVIAQGSGRHPREVIELLEQFKMFEKTFKQKGIQNIANNMAKGGAPNARNMQQLQNMVPPQLMKQMGSGGFQSLLSSFKNMKGGGGMGDISKMMESMGGLGGKGFPGMGPD</sequence>
<dbReference type="Pfam" id="PF00448">
    <property type="entry name" value="SRP54"/>
    <property type="match status" value="1"/>
</dbReference>
<dbReference type="GO" id="GO:0005786">
    <property type="term" value="C:signal recognition particle, endoplasmic reticulum targeting"/>
    <property type="evidence" value="ECO:0007669"/>
    <property type="project" value="UniProtKB-UniRule"/>
</dbReference>
<feature type="domain" description="SRP54-type proteins GTP-binding" evidence="14">
    <location>
        <begin position="269"/>
        <end position="282"/>
    </location>
</feature>
<evidence type="ECO:0000256" key="12">
    <source>
        <dbReference type="ARBA" id="ARBA00048157"/>
    </source>
</evidence>
<dbReference type="InterPro" id="IPR000897">
    <property type="entry name" value="SRP54_GTPase_dom"/>
</dbReference>
<gene>
    <name evidence="15" type="ORF">DLAC_05048</name>
</gene>
<dbReference type="GO" id="GO:0006616">
    <property type="term" value="P:SRP-dependent cotranslational protein targeting to membrane, translocation"/>
    <property type="evidence" value="ECO:0007669"/>
    <property type="project" value="TreeGrafter"/>
</dbReference>
<dbReference type="SUPFAM" id="SSF47364">
    <property type="entry name" value="Domain of the SRP/SRP receptor G-proteins"/>
    <property type="match status" value="1"/>
</dbReference>
<dbReference type="GO" id="GO:0003924">
    <property type="term" value="F:GTPase activity"/>
    <property type="evidence" value="ECO:0007669"/>
    <property type="project" value="UniProtKB-UniRule"/>
</dbReference>
<dbReference type="InterPro" id="IPR006325">
    <property type="entry name" value="SRP54_euk"/>
</dbReference>
<dbReference type="PANTHER" id="PTHR11564">
    <property type="entry name" value="SIGNAL RECOGNITION PARTICLE 54K PROTEIN SRP54"/>
    <property type="match status" value="1"/>
</dbReference>
<dbReference type="Proteomes" id="UP000076078">
    <property type="component" value="Unassembled WGS sequence"/>
</dbReference>
<evidence type="ECO:0000256" key="6">
    <source>
        <dbReference type="ARBA" id="ARBA00022801"/>
    </source>
</evidence>
<dbReference type="InParanoid" id="A0A151ZI72"/>
<evidence type="ECO:0000313" key="15">
    <source>
        <dbReference type="EMBL" id="KYQ93663.1"/>
    </source>
</evidence>
<dbReference type="InterPro" id="IPR036225">
    <property type="entry name" value="SRP/SRP_N"/>
</dbReference>
<dbReference type="GO" id="GO:0005525">
    <property type="term" value="F:GTP binding"/>
    <property type="evidence" value="ECO:0007669"/>
    <property type="project" value="UniProtKB-UniRule"/>
</dbReference>
<evidence type="ECO:0000259" key="14">
    <source>
        <dbReference type="PROSITE" id="PS00300"/>
    </source>
</evidence>
<dbReference type="PANTHER" id="PTHR11564:SF5">
    <property type="entry name" value="SIGNAL RECOGNITION PARTICLE SUBUNIT SRP54"/>
    <property type="match status" value="1"/>
</dbReference>
<dbReference type="GO" id="GO:0005829">
    <property type="term" value="C:cytosol"/>
    <property type="evidence" value="ECO:0007669"/>
    <property type="project" value="TreeGrafter"/>
</dbReference>
<dbReference type="InterPro" id="IPR003593">
    <property type="entry name" value="AAA+_ATPase"/>
</dbReference>
<comment type="subcellular location">
    <subcellularLocation>
        <location evidence="2 13">Cytoplasm</location>
    </subcellularLocation>
    <subcellularLocation>
        <location evidence="1">Endoplasmic reticulum</location>
    </subcellularLocation>
</comment>